<evidence type="ECO:0000313" key="3">
    <source>
        <dbReference type="Proteomes" id="UP000006054"/>
    </source>
</evidence>
<dbReference type="AlphaFoldDB" id="I4ANA8"/>
<dbReference type="RefSeq" id="WP_014798874.1">
    <property type="nucleotide sequence ID" value="NC_018018.1"/>
</dbReference>
<dbReference type="PATRIC" id="fig|880071.3.peg.3099"/>
<evidence type="ECO:0000313" key="2">
    <source>
        <dbReference type="EMBL" id="AFM05443.1"/>
    </source>
</evidence>
<protein>
    <recommendedName>
        <fullName evidence="1">DUF5723 domain-containing protein</fullName>
    </recommendedName>
</protein>
<dbReference type="OrthoDB" id="9808610at2"/>
<organism evidence="2 3">
    <name type="scientific">Bernardetia litoralis (strain ATCC 23117 / DSM 6794 / NBRC 15988 / NCIMB 1366 / Fx l1 / Sio-4)</name>
    <name type="common">Flexibacter litoralis</name>
    <dbReference type="NCBI Taxonomy" id="880071"/>
    <lineage>
        <taxon>Bacteria</taxon>
        <taxon>Pseudomonadati</taxon>
        <taxon>Bacteroidota</taxon>
        <taxon>Cytophagia</taxon>
        <taxon>Cytophagales</taxon>
        <taxon>Bernardetiaceae</taxon>
        <taxon>Bernardetia</taxon>
    </lineage>
</organism>
<proteinExistence type="predicted"/>
<dbReference type="EMBL" id="CP003345">
    <property type="protein sequence ID" value="AFM05443.1"/>
    <property type="molecule type" value="Genomic_DNA"/>
</dbReference>
<dbReference type="KEGG" id="fli:Fleli_3103"/>
<feature type="domain" description="DUF5723" evidence="1">
    <location>
        <begin position="221"/>
        <end position="481"/>
    </location>
</feature>
<dbReference type="InterPro" id="IPR043781">
    <property type="entry name" value="DUF5723"/>
</dbReference>
<reference evidence="3" key="1">
    <citation type="submission" date="2012-06" db="EMBL/GenBank/DDBJ databases">
        <title>The complete genome of Flexibacter litoralis DSM 6794.</title>
        <authorList>
            <person name="Lucas S."/>
            <person name="Copeland A."/>
            <person name="Lapidus A."/>
            <person name="Glavina del Rio T."/>
            <person name="Dalin E."/>
            <person name="Tice H."/>
            <person name="Bruce D."/>
            <person name="Goodwin L."/>
            <person name="Pitluck S."/>
            <person name="Peters L."/>
            <person name="Ovchinnikova G."/>
            <person name="Lu M."/>
            <person name="Kyrpides N."/>
            <person name="Mavromatis K."/>
            <person name="Ivanova N."/>
            <person name="Brettin T."/>
            <person name="Detter J.C."/>
            <person name="Han C."/>
            <person name="Larimer F."/>
            <person name="Land M."/>
            <person name="Hauser L."/>
            <person name="Markowitz V."/>
            <person name="Cheng J.-F."/>
            <person name="Hugenholtz P."/>
            <person name="Woyke T."/>
            <person name="Wu D."/>
            <person name="Spring S."/>
            <person name="Lang E."/>
            <person name="Kopitz M."/>
            <person name="Brambilla E."/>
            <person name="Klenk H.-P."/>
            <person name="Eisen J.A."/>
        </authorList>
    </citation>
    <scope>NUCLEOTIDE SEQUENCE [LARGE SCALE GENOMIC DNA]</scope>
    <source>
        <strain evidence="3">ATCC 23117 / DSM 6794 / NBRC 15988 / NCIMB 1366 / Sio-4</strain>
    </source>
</reference>
<keyword evidence="3" id="KW-1185">Reference proteome</keyword>
<evidence type="ECO:0000259" key="1">
    <source>
        <dbReference type="Pfam" id="PF18990"/>
    </source>
</evidence>
<gene>
    <name evidence="2" type="ordered locus">Fleli_3103</name>
</gene>
<name>I4ANA8_BERLS</name>
<dbReference type="eggNOG" id="ENOG502ZCDW">
    <property type="taxonomic scope" value="Bacteria"/>
</dbReference>
<dbReference type="Proteomes" id="UP000006054">
    <property type="component" value="Chromosome"/>
</dbReference>
<sequence length="530" mass="58242" precursor="true">MESTYLPQEISKILAFKKIEKLHLIITLSFFLSFLATTTVCGQELTSYAATGRGGVATTFATDYQAIGINPANLAIRKSFRDPKITFGFLEGNIGFFAEKITFGQVLKSYFPKTFNNGSNYQLSYAEKAKTASDLTNTPLSTNINATLFGFHINSEKYGGFAFSIRDKLDFYSKTNATISEILFLGQNASYFTSLLLSNGQTISNSPDLSEEVRNQVVFGFRPENEALSYGKVMNNSTIQMLWTREYNFAYGKKIFDSYNVQIFAGIGGRYISGISLIDLEAQNNEFVGETIALSPSFPVEGFDIPSPTNLGYQPKKGFARFALPKPIGHGYGIDIGLNIVIKRNLYLGASLINYGKMTWTGNVYTLTDGILAQTQGSGFDNYNFIEFSPETFQLGGEGSALSWEGSSEFEDELPTMIRAGASYEFFKTAHLGFDVIIPLNPEAPGSLADNLYAIGGDLHLNKFFTISSGISTGGNQDFNINIPIGVIYHGRKRHYEAGISTQDISSFIGDIEGGGNTISFALGFLRFKF</sequence>
<accession>I4ANA8</accession>
<dbReference type="Pfam" id="PF18990">
    <property type="entry name" value="DUF5723"/>
    <property type="match status" value="1"/>
</dbReference>
<dbReference type="HOGENOM" id="CLU_587631_0_0_10"/>